<proteinExistence type="predicted"/>
<evidence type="ECO:0000313" key="2">
    <source>
        <dbReference type="Proteomes" id="UP000286931"/>
    </source>
</evidence>
<dbReference type="RefSeq" id="WP_281290544.1">
    <property type="nucleotide sequence ID" value="NZ_BIFH01000026.1"/>
</dbReference>
<reference evidence="1 2" key="1">
    <citation type="submission" date="2018-12" db="EMBL/GenBank/DDBJ databases">
        <title>Draft genome sequence of Embleya hyalina NBRC 13850T.</title>
        <authorList>
            <person name="Komaki H."/>
            <person name="Hosoyama A."/>
            <person name="Kimura A."/>
            <person name="Ichikawa N."/>
            <person name="Tamura T."/>
        </authorList>
    </citation>
    <scope>NUCLEOTIDE SEQUENCE [LARGE SCALE GENOMIC DNA]</scope>
    <source>
        <strain evidence="1 2">NBRC 13850</strain>
    </source>
</reference>
<dbReference type="Proteomes" id="UP000286931">
    <property type="component" value="Unassembled WGS sequence"/>
</dbReference>
<dbReference type="EMBL" id="BIFH01000026">
    <property type="protein sequence ID" value="GCD97998.1"/>
    <property type="molecule type" value="Genomic_DNA"/>
</dbReference>
<evidence type="ECO:0000313" key="1">
    <source>
        <dbReference type="EMBL" id="GCD97998.1"/>
    </source>
</evidence>
<gene>
    <name evidence="1" type="ORF">EHYA_05698</name>
</gene>
<comment type="caution">
    <text evidence="1">The sequence shown here is derived from an EMBL/GenBank/DDBJ whole genome shotgun (WGS) entry which is preliminary data.</text>
</comment>
<keyword evidence="2" id="KW-1185">Reference proteome</keyword>
<accession>A0A401YTP5</accession>
<sequence>MLGVAVGTIHRVVRVICFSRDGRLAVVEELLRPADRWRVRLG</sequence>
<organism evidence="1 2">
    <name type="scientific">Embleya hyalina</name>
    <dbReference type="NCBI Taxonomy" id="516124"/>
    <lineage>
        <taxon>Bacteria</taxon>
        <taxon>Bacillati</taxon>
        <taxon>Actinomycetota</taxon>
        <taxon>Actinomycetes</taxon>
        <taxon>Kitasatosporales</taxon>
        <taxon>Streptomycetaceae</taxon>
        <taxon>Embleya</taxon>
    </lineage>
</organism>
<dbReference type="AlphaFoldDB" id="A0A401YTP5"/>
<protein>
    <submittedName>
        <fullName evidence="1">Uncharacterized protein</fullName>
    </submittedName>
</protein>
<name>A0A401YTP5_9ACTN</name>